<sequence>MSQPVFFAHANGFPSATYGKLFCALAPEYAVTHLDQHAHDPRFPVDDNWLNLVDEL</sequence>
<dbReference type="AlphaFoldDB" id="F3C7A9"/>
<accession>F3C7A9</accession>
<reference evidence="1 2" key="1">
    <citation type="journal article" date="2011" name="PLoS Pathog.">
        <title>Dynamic evolution of pathogenicity revealed by sequencing and comparative genomics of 19 Pseudomonas syringae isolates.</title>
        <authorList>
            <person name="Baltrus D.A."/>
            <person name="Nishimura M.T."/>
            <person name="Romanchuk A."/>
            <person name="Chang J.H."/>
            <person name="Mukhtar M.S."/>
            <person name="Cherkis K."/>
            <person name="Roach J."/>
            <person name="Grant S.R."/>
            <person name="Jones C.D."/>
            <person name="Dangl J.L."/>
        </authorList>
    </citation>
    <scope>NUCLEOTIDE SEQUENCE [LARGE SCALE GENOMIC DNA]</scope>
    <source>
        <strain evidence="2">race 4</strain>
    </source>
</reference>
<proteinExistence type="predicted"/>
<organism evidence="1 2">
    <name type="scientific">Pseudomonas savastanoi pv. glycinea str. race 4</name>
    <dbReference type="NCBI Taxonomy" id="875330"/>
    <lineage>
        <taxon>Bacteria</taxon>
        <taxon>Pseudomonadati</taxon>
        <taxon>Pseudomonadota</taxon>
        <taxon>Gammaproteobacteria</taxon>
        <taxon>Pseudomonadales</taxon>
        <taxon>Pseudomonadaceae</taxon>
        <taxon>Pseudomonas</taxon>
    </lineage>
</organism>
<gene>
    <name evidence="1" type="ORF">Pgy4_18359</name>
</gene>
<protein>
    <recommendedName>
        <fullName evidence="3">Alpha/beta hydrolase</fullName>
    </recommendedName>
</protein>
<name>F3C7A9_PSESG</name>
<evidence type="ECO:0008006" key="3">
    <source>
        <dbReference type="Google" id="ProtNLM"/>
    </source>
</evidence>
<comment type="caution">
    <text evidence="1">The sequence shown here is derived from an EMBL/GenBank/DDBJ whole genome shotgun (WGS) entry which is preliminary data.</text>
</comment>
<feature type="non-terminal residue" evidence="1">
    <location>
        <position position="56"/>
    </location>
</feature>
<dbReference type="Proteomes" id="UP000005466">
    <property type="component" value="Unassembled WGS sequence"/>
</dbReference>
<dbReference type="EMBL" id="ADWY01000878">
    <property type="protein sequence ID" value="EGH14966.1"/>
    <property type="molecule type" value="Genomic_DNA"/>
</dbReference>
<evidence type="ECO:0000313" key="2">
    <source>
        <dbReference type="Proteomes" id="UP000005466"/>
    </source>
</evidence>
<dbReference type="HOGENOM" id="CLU_3019105_0_0_6"/>
<evidence type="ECO:0000313" key="1">
    <source>
        <dbReference type="EMBL" id="EGH14966.1"/>
    </source>
</evidence>